<evidence type="ECO:0000313" key="2">
    <source>
        <dbReference type="EMBL" id="EFN87965.1"/>
    </source>
</evidence>
<organism evidence="3">
    <name type="scientific">Harpegnathos saltator</name>
    <name type="common">Jerdon's jumping ant</name>
    <dbReference type="NCBI Taxonomy" id="610380"/>
    <lineage>
        <taxon>Eukaryota</taxon>
        <taxon>Metazoa</taxon>
        <taxon>Ecdysozoa</taxon>
        <taxon>Arthropoda</taxon>
        <taxon>Hexapoda</taxon>
        <taxon>Insecta</taxon>
        <taxon>Pterygota</taxon>
        <taxon>Neoptera</taxon>
        <taxon>Endopterygota</taxon>
        <taxon>Hymenoptera</taxon>
        <taxon>Apocrita</taxon>
        <taxon>Aculeata</taxon>
        <taxon>Formicoidea</taxon>
        <taxon>Formicidae</taxon>
        <taxon>Ponerinae</taxon>
        <taxon>Ponerini</taxon>
        <taxon>Harpegnathos</taxon>
    </lineage>
</organism>
<reference evidence="2 3" key="1">
    <citation type="journal article" date="2010" name="Science">
        <title>Genomic comparison of the ants Camponotus floridanus and Harpegnathos saltator.</title>
        <authorList>
            <person name="Bonasio R."/>
            <person name="Zhang G."/>
            <person name="Ye C."/>
            <person name="Mutti N.S."/>
            <person name="Fang X."/>
            <person name="Qin N."/>
            <person name="Donahue G."/>
            <person name="Yang P."/>
            <person name="Li Q."/>
            <person name="Li C."/>
            <person name="Zhang P."/>
            <person name="Huang Z."/>
            <person name="Berger S.L."/>
            <person name="Reinberg D."/>
            <person name="Wang J."/>
            <person name="Liebig J."/>
        </authorList>
    </citation>
    <scope>NUCLEOTIDE SEQUENCE [LARGE SCALE GENOMIC DNA]</scope>
    <source>
        <strain evidence="2 3">R22 G/1</strain>
    </source>
</reference>
<accession>E2B8L4</accession>
<dbReference type="OrthoDB" id="7490362at2759"/>
<dbReference type="InParanoid" id="E2B8L4"/>
<sequence length="225" mass="25000">MAKNKCGENLDTIEELKVENTNSKTSLNDIEKEMEEVKETLRSIKEMPPPVVASSSPPQQTGNVGRSIKRAPQLLADAPSPPVYVEGKEEEKNSMKGRITPPLMDMMEMEEEPIGVIEIQKGLIPKEKVHPVGKAQNEARVAKAEGAGPKIRENIPLKTKIRVERMEESRINEDEGIEGKMTKVVIFPSTQSIRRMGITEGSGKEEGRKRGDKEGDSQSRNREKG</sequence>
<feature type="region of interest" description="Disordered" evidence="1">
    <location>
        <begin position="188"/>
        <end position="225"/>
    </location>
</feature>
<proteinExistence type="predicted"/>
<evidence type="ECO:0000313" key="3">
    <source>
        <dbReference type="Proteomes" id="UP000008237"/>
    </source>
</evidence>
<dbReference type="Proteomes" id="UP000008237">
    <property type="component" value="Unassembled WGS sequence"/>
</dbReference>
<feature type="compositionally biased region" description="Basic and acidic residues" evidence="1">
    <location>
        <begin position="202"/>
        <end position="225"/>
    </location>
</feature>
<dbReference type="EMBL" id="GL446356">
    <property type="protein sequence ID" value="EFN87965.1"/>
    <property type="molecule type" value="Genomic_DNA"/>
</dbReference>
<feature type="region of interest" description="Disordered" evidence="1">
    <location>
        <begin position="46"/>
        <end position="65"/>
    </location>
</feature>
<dbReference type="AlphaFoldDB" id="E2B8L4"/>
<gene>
    <name evidence="2" type="ORF">EAI_11945</name>
</gene>
<feature type="region of interest" description="Disordered" evidence="1">
    <location>
        <begin position="71"/>
        <end position="101"/>
    </location>
</feature>
<keyword evidence="3" id="KW-1185">Reference proteome</keyword>
<protein>
    <submittedName>
        <fullName evidence="2">Uncharacterized protein</fullName>
    </submittedName>
</protein>
<evidence type="ECO:0000256" key="1">
    <source>
        <dbReference type="SAM" id="MobiDB-lite"/>
    </source>
</evidence>
<name>E2B8L4_HARSA</name>